<gene>
    <name evidence="1" type="ORF">JOC94_000509</name>
</gene>
<dbReference type="EMBL" id="JAFBFH010000002">
    <property type="protein sequence ID" value="MBM7713541.1"/>
    <property type="molecule type" value="Genomic_DNA"/>
</dbReference>
<proteinExistence type="predicted"/>
<organism evidence="1 2">
    <name type="scientific">Siminovitchia thermophila</name>
    <dbReference type="NCBI Taxonomy" id="1245522"/>
    <lineage>
        <taxon>Bacteria</taxon>
        <taxon>Bacillati</taxon>
        <taxon>Bacillota</taxon>
        <taxon>Bacilli</taxon>
        <taxon>Bacillales</taxon>
        <taxon>Bacillaceae</taxon>
        <taxon>Siminovitchia</taxon>
    </lineage>
</organism>
<dbReference type="RefSeq" id="WP_205178416.1">
    <property type="nucleotide sequence ID" value="NZ_JAFBFH010000002.1"/>
</dbReference>
<keyword evidence="2" id="KW-1185">Reference proteome</keyword>
<evidence type="ECO:0000313" key="1">
    <source>
        <dbReference type="EMBL" id="MBM7713541.1"/>
    </source>
</evidence>
<reference evidence="1 2" key="1">
    <citation type="submission" date="2021-01" db="EMBL/GenBank/DDBJ databases">
        <title>Genomic Encyclopedia of Type Strains, Phase IV (KMG-IV): sequencing the most valuable type-strain genomes for metagenomic binning, comparative biology and taxonomic classification.</title>
        <authorList>
            <person name="Goeker M."/>
        </authorList>
    </citation>
    <scope>NUCLEOTIDE SEQUENCE [LARGE SCALE GENOMIC DNA]</scope>
    <source>
        <strain evidence="1 2">DSM 105453</strain>
    </source>
</reference>
<comment type="caution">
    <text evidence="1">The sequence shown here is derived from an EMBL/GenBank/DDBJ whole genome shotgun (WGS) entry which is preliminary data.</text>
</comment>
<sequence length="72" mass="7988">MDQPLDWFGATGQVKAWEPDTSHVFQGCRSQGRCDVQDVRVQVTRKSSGNIVIARRKAGASRLSLPEHVLPL</sequence>
<name>A0ABS2R1L2_9BACI</name>
<accession>A0ABS2R1L2</accession>
<dbReference type="Proteomes" id="UP000823485">
    <property type="component" value="Unassembled WGS sequence"/>
</dbReference>
<protein>
    <submittedName>
        <fullName evidence="1">Uncharacterized protein</fullName>
    </submittedName>
</protein>
<evidence type="ECO:0000313" key="2">
    <source>
        <dbReference type="Proteomes" id="UP000823485"/>
    </source>
</evidence>